<proteinExistence type="predicted"/>
<feature type="compositionally biased region" description="Basic and acidic residues" evidence="1">
    <location>
        <begin position="53"/>
        <end position="78"/>
    </location>
</feature>
<dbReference type="EMBL" id="CAJNOH010004994">
    <property type="protein sequence ID" value="CAF1386218.1"/>
    <property type="molecule type" value="Genomic_DNA"/>
</dbReference>
<evidence type="ECO:0000313" key="9">
    <source>
        <dbReference type="Proteomes" id="UP000663870"/>
    </source>
</evidence>
<evidence type="ECO:0000313" key="3">
    <source>
        <dbReference type="EMBL" id="CAF1386218.1"/>
    </source>
</evidence>
<feature type="region of interest" description="Disordered" evidence="1">
    <location>
        <begin position="53"/>
        <end position="118"/>
    </location>
</feature>
<dbReference type="EMBL" id="CAJOAX010016307">
    <property type="protein sequence ID" value="CAF4163376.1"/>
    <property type="molecule type" value="Genomic_DNA"/>
</dbReference>
<dbReference type="GO" id="GO:0030123">
    <property type="term" value="C:AP-3 adaptor complex"/>
    <property type="evidence" value="ECO:0007669"/>
    <property type="project" value="InterPro"/>
</dbReference>
<feature type="domain" description="AP-3 complex subunit delta" evidence="2">
    <location>
        <begin position="3"/>
        <end position="133"/>
    </location>
</feature>
<dbReference type="Proteomes" id="UP000663882">
    <property type="component" value="Unassembled WGS sequence"/>
</dbReference>
<dbReference type="SMART" id="SM01354">
    <property type="entry name" value="BLVR"/>
    <property type="match status" value="1"/>
</dbReference>
<dbReference type="EMBL" id="CAJNOU010006434">
    <property type="protein sequence ID" value="CAF1504662.1"/>
    <property type="molecule type" value="Genomic_DNA"/>
</dbReference>
<evidence type="ECO:0000313" key="4">
    <source>
        <dbReference type="EMBL" id="CAF1451358.1"/>
    </source>
</evidence>
<comment type="caution">
    <text evidence="6">The sequence shown here is derived from an EMBL/GenBank/DDBJ whole genome shotgun (WGS) entry which is preliminary data.</text>
</comment>
<name>A0A816C8Z1_9BILA</name>
<evidence type="ECO:0000256" key="1">
    <source>
        <dbReference type="SAM" id="MobiDB-lite"/>
    </source>
</evidence>
<dbReference type="Proteomes" id="UP000663870">
    <property type="component" value="Unassembled WGS sequence"/>
</dbReference>
<evidence type="ECO:0000313" key="5">
    <source>
        <dbReference type="EMBL" id="CAF1504662.1"/>
    </source>
</evidence>
<dbReference type="GO" id="GO:0015031">
    <property type="term" value="P:protein transport"/>
    <property type="evidence" value="ECO:0007669"/>
    <property type="project" value="InterPro"/>
</dbReference>
<keyword evidence="9" id="KW-1185">Reference proteome</keyword>
<dbReference type="EMBL" id="CAJNOO010006619">
    <property type="protein sequence ID" value="CAF1451358.1"/>
    <property type="molecule type" value="Genomic_DNA"/>
</dbReference>
<dbReference type="Proteomes" id="UP000663823">
    <property type="component" value="Unassembled WGS sequence"/>
</dbReference>
<dbReference type="Proteomes" id="UP000663889">
    <property type="component" value="Unassembled WGS sequence"/>
</dbReference>
<dbReference type="EMBL" id="CAJOBE010014578">
    <property type="protein sequence ID" value="CAF4179812.1"/>
    <property type="molecule type" value="Genomic_DNA"/>
</dbReference>
<sequence length="150" mass="16746">MQITETTSNTINGNDRIESILLQGINATSSQLTLSDQLYRQAKIDEENRCLKKKSKTDGELSKKKGKKLSEKSDRTLIDDNNDDDIYPTVKVIRGGELPEDATENGNEDNDYDVTVGKNKNYDTHRALNIDLNEKPIQSIPASPPPLISQ</sequence>
<organism evidence="6 9">
    <name type="scientific">Rotaria sordida</name>
    <dbReference type="NCBI Taxonomy" id="392033"/>
    <lineage>
        <taxon>Eukaryota</taxon>
        <taxon>Metazoa</taxon>
        <taxon>Spiralia</taxon>
        <taxon>Gnathifera</taxon>
        <taxon>Rotifera</taxon>
        <taxon>Eurotatoria</taxon>
        <taxon>Bdelloidea</taxon>
        <taxon>Philodinida</taxon>
        <taxon>Philodinidae</taxon>
        <taxon>Rotaria</taxon>
    </lineage>
</organism>
<reference evidence="6" key="1">
    <citation type="submission" date="2021-02" db="EMBL/GenBank/DDBJ databases">
        <authorList>
            <person name="Nowell W R."/>
        </authorList>
    </citation>
    <scope>NUCLEOTIDE SEQUENCE</scope>
</reference>
<dbReference type="Proteomes" id="UP000663874">
    <property type="component" value="Unassembled WGS sequence"/>
</dbReference>
<protein>
    <recommendedName>
        <fullName evidence="2">AP-3 complex subunit delta domain-containing protein</fullName>
    </recommendedName>
</protein>
<dbReference type="OrthoDB" id="10264595at2759"/>
<dbReference type="Proteomes" id="UP000663854">
    <property type="component" value="Unassembled WGS sequence"/>
</dbReference>
<evidence type="ECO:0000259" key="2">
    <source>
        <dbReference type="SMART" id="SM01354"/>
    </source>
</evidence>
<dbReference type="InterPro" id="IPR010474">
    <property type="entry name" value="AP3D_dom_metazoa"/>
</dbReference>
<feature type="compositionally biased region" description="Acidic residues" evidence="1">
    <location>
        <begin position="98"/>
        <end position="112"/>
    </location>
</feature>
<gene>
    <name evidence="8" type="ORF">FNK824_LOCUS35154</name>
    <name evidence="6" type="ORF">JXQ802_LOCUS50275</name>
    <name evidence="7" type="ORF">OTI717_LOCUS36826</name>
    <name evidence="3" type="ORF">PYM288_LOCUS34108</name>
    <name evidence="4" type="ORF">RFH988_LOCUS36767</name>
    <name evidence="5" type="ORF">SEV965_LOCUS36253</name>
</gene>
<dbReference type="Pfam" id="PF06375">
    <property type="entry name" value="AP3D1"/>
    <property type="match status" value="1"/>
</dbReference>
<accession>A0A816C8Z1</accession>
<dbReference type="EMBL" id="CAJNOL010006474">
    <property type="protein sequence ID" value="CAF1618347.1"/>
    <property type="molecule type" value="Genomic_DNA"/>
</dbReference>
<evidence type="ECO:0000313" key="7">
    <source>
        <dbReference type="EMBL" id="CAF4163376.1"/>
    </source>
</evidence>
<dbReference type="AlphaFoldDB" id="A0A816C8Z1"/>
<evidence type="ECO:0000313" key="8">
    <source>
        <dbReference type="EMBL" id="CAF4179812.1"/>
    </source>
</evidence>
<evidence type="ECO:0000313" key="6">
    <source>
        <dbReference type="EMBL" id="CAF1618347.1"/>
    </source>
</evidence>